<dbReference type="InterPro" id="IPR000717">
    <property type="entry name" value="PCI_dom"/>
</dbReference>
<dbReference type="AlphaFoldDB" id="A0A7S3V278"/>
<feature type="domain" description="PCI" evidence="2">
    <location>
        <begin position="287"/>
        <end position="456"/>
    </location>
</feature>
<dbReference type="Gene3D" id="1.25.40.570">
    <property type="match status" value="1"/>
</dbReference>
<accession>A0A7S3V278</accession>
<sequence length="481" mass="56123">MGSESEYEFEYSDVSSEDENQDYEVENEYYNSKALVDSGKFSEALTGFLKVVDLDKSNGEWGFKALKQCVKMHWRLKQYEEMMKRYKQLLKYVTENKVTRNLSENVINAILDFVSSSSSCNANTNTNTSSDDINQNQDLLIEFYQTTLNLLRKQKAADRLCFKINLKLGYLFFETGKYAELVKVLKGLYKMLDNEDDATGEKENIPTKRKRLNDSTSFMVGTEIDQHRRGTQLLEVYALQIQLYTLQKDNKKLQTIYHKAMLIKTAAVSHPRVHAVIRECGGKMHMQEHLWEKARTDFFEAFKNYDEAGDPRRINCLKYLVLANMLTRSKINPFEGQEAKPYENHPEIKVMTELVDAFLHDEVKKFEKILEMNRKTIMEDIFISKYITELLRTVRSQVLEKMIKPYTRIALPFISKELMIPVEEVEDLLVSLILDGKIKGHIDQIRQILILESRRGDGSRKFLALQKLTEELGRLSTKLRR</sequence>
<dbReference type="PROSITE" id="PS50250">
    <property type="entry name" value="PCI"/>
    <property type="match status" value="1"/>
</dbReference>
<evidence type="ECO:0000259" key="2">
    <source>
        <dbReference type="PROSITE" id="PS50250"/>
    </source>
</evidence>
<dbReference type="InterPro" id="IPR011990">
    <property type="entry name" value="TPR-like_helical_dom_sf"/>
</dbReference>
<dbReference type="EMBL" id="HBIN01021889">
    <property type="protein sequence ID" value="CAE0446801.1"/>
    <property type="molecule type" value="Transcribed_RNA"/>
</dbReference>
<dbReference type="PANTHER" id="PTHR10678">
    <property type="entry name" value="26S PROTEASOME NON-ATPASE REGULATORY SUBUNIT 11/COP9 SIGNALOSOME COMPLEX SUBUNIT 2"/>
    <property type="match status" value="1"/>
</dbReference>
<organism evidence="3">
    <name type="scientific">Aplanochytrium stocchinoi</name>
    <dbReference type="NCBI Taxonomy" id="215587"/>
    <lineage>
        <taxon>Eukaryota</taxon>
        <taxon>Sar</taxon>
        <taxon>Stramenopiles</taxon>
        <taxon>Bigyra</taxon>
        <taxon>Labyrinthulomycetes</taxon>
        <taxon>Thraustochytrida</taxon>
        <taxon>Thraustochytriidae</taxon>
        <taxon>Aplanochytrium</taxon>
    </lineage>
</organism>
<dbReference type="InterPro" id="IPR036390">
    <property type="entry name" value="WH_DNA-bd_sf"/>
</dbReference>
<dbReference type="SMART" id="SM00753">
    <property type="entry name" value="PAM"/>
    <property type="match status" value="1"/>
</dbReference>
<dbReference type="InterPro" id="IPR050871">
    <property type="entry name" value="26S_Proteasome/COP9_Components"/>
</dbReference>
<dbReference type="Pfam" id="PF01399">
    <property type="entry name" value="PCI"/>
    <property type="match status" value="1"/>
</dbReference>
<evidence type="ECO:0000313" key="3">
    <source>
        <dbReference type="EMBL" id="CAE0446801.1"/>
    </source>
</evidence>
<feature type="region of interest" description="Disordered" evidence="1">
    <location>
        <begin position="1"/>
        <end position="22"/>
    </location>
</feature>
<evidence type="ECO:0000256" key="1">
    <source>
        <dbReference type="SAM" id="MobiDB-lite"/>
    </source>
</evidence>
<reference evidence="3" key="1">
    <citation type="submission" date="2021-01" db="EMBL/GenBank/DDBJ databases">
        <authorList>
            <person name="Corre E."/>
            <person name="Pelletier E."/>
            <person name="Niang G."/>
            <person name="Scheremetjew M."/>
            <person name="Finn R."/>
            <person name="Kale V."/>
            <person name="Holt S."/>
            <person name="Cochrane G."/>
            <person name="Meng A."/>
            <person name="Brown T."/>
            <person name="Cohen L."/>
        </authorList>
    </citation>
    <scope>NUCLEOTIDE SEQUENCE</scope>
    <source>
        <strain evidence="3">GSBS06</strain>
    </source>
</reference>
<proteinExistence type="predicted"/>
<name>A0A7S3V278_9STRA</name>
<dbReference type="SUPFAM" id="SSF46785">
    <property type="entry name" value="Winged helix' DNA-binding domain"/>
    <property type="match status" value="1"/>
</dbReference>
<protein>
    <recommendedName>
        <fullName evidence="2">PCI domain-containing protein</fullName>
    </recommendedName>
</protein>
<gene>
    <name evidence="3" type="ORF">ASTO00021_LOCUS16792</name>
</gene>
<dbReference type="SUPFAM" id="SSF48452">
    <property type="entry name" value="TPR-like"/>
    <property type="match status" value="1"/>
</dbReference>
<dbReference type="SMART" id="SM00088">
    <property type="entry name" value="PINT"/>
    <property type="match status" value="1"/>
</dbReference>